<dbReference type="InterPro" id="IPR043129">
    <property type="entry name" value="ATPase_NBD"/>
</dbReference>
<dbReference type="EMBL" id="VCKZ01000210">
    <property type="protein sequence ID" value="TMR34193.1"/>
    <property type="molecule type" value="Genomic_DNA"/>
</dbReference>
<evidence type="ECO:0000259" key="2">
    <source>
        <dbReference type="Pfam" id="PF02543"/>
    </source>
</evidence>
<dbReference type="PANTHER" id="PTHR34847:SF1">
    <property type="entry name" value="NODULATION PROTEIN U"/>
    <property type="match status" value="1"/>
</dbReference>
<proteinExistence type="inferred from homology"/>
<keyword evidence="5" id="KW-1185">Reference proteome</keyword>
<dbReference type="RefSeq" id="WP_138639040.1">
    <property type="nucleotide sequence ID" value="NZ_JASWDG010000320.1"/>
</dbReference>
<evidence type="ECO:0000313" key="4">
    <source>
        <dbReference type="EMBL" id="TMR34193.1"/>
    </source>
</evidence>
<dbReference type="AlphaFoldDB" id="A0A5S4GMT9"/>
<evidence type="ECO:0000256" key="1">
    <source>
        <dbReference type="ARBA" id="ARBA00006129"/>
    </source>
</evidence>
<dbReference type="Proteomes" id="UP000305238">
    <property type="component" value="Unassembled WGS sequence"/>
</dbReference>
<dbReference type="Pfam" id="PF02543">
    <property type="entry name" value="Carbam_trans_N"/>
    <property type="match status" value="2"/>
</dbReference>
<dbReference type="GO" id="GO:0016740">
    <property type="term" value="F:transferase activity"/>
    <property type="evidence" value="ECO:0007669"/>
    <property type="project" value="UniProtKB-KW"/>
</dbReference>
<dbReference type="Gene3D" id="3.30.420.40">
    <property type="match status" value="2"/>
</dbReference>
<dbReference type="Gene3D" id="3.90.870.20">
    <property type="entry name" value="Carbamoyltransferase, C-terminal domain"/>
    <property type="match status" value="1"/>
</dbReference>
<dbReference type="OrthoDB" id="9780777at2"/>
<feature type="domain" description="Carbamoyltransferase" evidence="2">
    <location>
        <begin position="2"/>
        <end position="72"/>
    </location>
</feature>
<dbReference type="Pfam" id="PF16861">
    <property type="entry name" value="Carbam_trans_C"/>
    <property type="match status" value="1"/>
</dbReference>
<gene>
    <name evidence="4" type="ORF">ETD96_25620</name>
</gene>
<feature type="domain" description="Carbamoyltransferase" evidence="2">
    <location>
        <begin position="118"/>
        <end position="323"/>
    </location>
</feature>
<organism evidence="4 5">
    <name type="scientific">Actinomadura geliboluensis</name>
    <dbReference type="NCBI Taxonomy" id="882440"/>
    <lineage>
        <taxon>Bacteria</taxon>
        <taxon>Bacillati</taxon>
        <taxon>Actinomycetota</taxon>
        <taxon>Actinomycetes</taxon>
        <taxon>Streptosporangiales</taxon>
        <taxon>Thermomonosporaceae</taxon>
        <taxon>Actinomadura</taxon>
    </lineage>
</organism>
<dbReference type="InterPro" id="IPR031730">
    <property type="entry name" value="Carbam_trans_C"/>
</dbReference>
<dbReference type="SUPFAM" id="SSF55821">
    <property type="entry name" value="YrdC/RibB"/>
    <property type="match status" value="1"/>
</dbReference>
<dbReference type="InterPro" id="IPR051338">
    <property type="entry name" value="NodU/CmcH_Carbamoyltrnsfr"/>
</dbReference>
<dbReference type="PANTHER" id="PTHR34847">
    <property type="entry name" value="NODULATION PROTEIN U"/>
    <property type="match status" value="1"/>
</dbReference>
<keyword evidence="4" id="KW-0808">Transferase</keyword>
<sequence>MRVLGINAIFHDPAAALVADGRIVAAAEEERFSRRKHGKRPVPFSGWELPEQAARWCLAEAGLEPGDLDAVAYSYDPSLVEPGLGGHDEQWERLRTLYARRAPNFLATALPGLDPGIVRFVPHHVAHAASAALAAPAPGDGDVLVLDGRGESHSHLAGTYRDGVLTPLHAQRLPHSLGLMYEDLTEHLGFLRSSDEYKVMALASYGEPRFLDELREHVQATGDGGFEVAAIDWGSLAKARTAGGEWTRDHADLAASVQARLEEVLLDLAAWLHGETGSRRLMLAGGVALNCVANSRLAGAGPYDDLWVQPAAGDAGTALGAALHVAQGAGDPLTGMPGADLGRQWTDREIAARLDTAKIAYERPADLAATVAEALARNEIVAWFQGRSEFGPRALGHRSLLAHPGHAGNVERLNDVKGREQFRPIAPMVALEDAPEVFQGPLPSPYMLFVHGVRPEWRERIPAVVHVDGTARVQTVSADAEPLVARLLAEFRRRTGLPVLVNTSLNTAGRPMVDDPRDALECFGSAPVDLLAIGPFTVRRREVRG</sequence>
<feature type="domain" description="Carbamoyltransferase C-terminal" evidence="3">
    <location>
        <begin position="372"/>
        <end position="540"/>
    </location>
</feature>
<evidence type="ECO:0000313" key="5">
    <source>
        <dbReference type="Proteomes" id="UP000305238"/>
    </source>
</evidence>
<accession>A0A5S4GMT9</accession>
<reference evidence="4 5" key="1">
    <citation type="submission" date="2019-05" db="EMBL/GenBank/DDBJ databases">
        <title>Draft genome sequence of Actinomadura geliboluensis A8036.</title>
        <authorList>
            <person name="Saricaoglu S."/>
            <person name="Isik K."/>
        </authorList>
    </citation>
    <scope>NUCLEOTIDE SEQUENCE [LARGE SCALE GENOMIC DNA]</scope>
    <source>
        <strain evidence="4 5">A8036</strain>
    </source>
</reference>
<dbReference type="InterPro" id="IPR038152">
    <property type="entry name" value="Carbam_trans_C_sf"/>
</dbReference>
<dbReference type="InterPro" id="IPR017945">
    <property type="entry name" value="DHBP_synth_RibB-like_a/b_dom"/>
</dbReference>
<dbReference type="SUPFAM" id="SSF53067">
    <property type="entry name" value="Actin-like ATPase domain"/>
    <property type="match status" value="1"/>
</dbReference>
<name>A0A5S4GMT9_9ACTN</name>
<evidence type="ECO:0000259" key="3">
    <source>
        <dbReference type="Pfam" id="PF16861"/>
    </source>
</evidence>
<protein>
    <submittedName>
        <fullName evidence="4">Carbamoyltransferase</fullName>
    </submittedName>
</protein>
<dbReference type="InterPro" id="IPR003696">
    <property type="entry name" value="Carbtransf_dom"/>
</dbReference>
<comment type="similarity">
    <text evidence="1">Belongs to the NodU/CmcH family.</text>
</comment>
<dbReference type="CDD" id="cd24098">
    <property type="entry name" value="ASKHA_NBD_TobZ_N"/>
    <property type="match status" value="1"/>
</dbReference>
<comment type="caution">
    <text evidence="4">The sequence shown here is derived from an EMBL/GenBank/DDBJ whole genome shotgun (WGS) entry which is preliminary data.</text>
</comment>